<feature type="region of interest" description="Disordered" evidence="1">
    <location>
        <begin position="37"/>
        <end position="73"/>
    </location>
</feature>
<name>A0A1H4M3E7_9NOCA</name>
<sequence length="73" mass="7937">MIHQDIREQVAKLLRLDLATAGPDELAKLDDATALAEGSTSAPEPAGQVAINARWGSTQAHHDSTRRWSFGRE</sequence>
<dbReference type="EMBL" id="FNSV01000005">
    <property type="protein sequence ID" value="SEB77025.1"/>
    <property type="molecule type" value="Genomic_DNA"/>
</dbReference>
<accession>A0A1H4M3E7</accession>
<feature type="compositionally biased region" description="Basic and acidic residues" evidence="1">
    <location>
        <begin position="60"/>
        <end position="73"/>
    </location>
</feature>
<evidence type="ECO:0000313" key="2">
    <source>
        <dbReference type="EMBL" id="SEB77025.1"/>
    </source>
</evidence>
<dbReference type="AlphaFoldDB" id="A0A1H4M3E7"/>
<gene>
    <name evidence="2" type="ORF">SAMN04490239_1588</name>
</gene>
<evidence type="ECO:0000313" key="3">
    <source>
        <dbReference type="Proteomes" id="UP000183561"/>
    </source>
</evidence>
<reference evidence="3" key="1">
    <citation type="submission" date="2016-10" db="EMBL/GenBank/DDBJ databases">
        <authorList>
            <person name="Varghese N."/>
            <person name="Submissions S."/>
        </authorList>
    </citation>
    <scope>NUCLEOTIDE SEQUENCE [LARGE SCALE GENOMIC DNA]</scope>
    <source>
        <strain evidence="3">DSM 44498</strain>
    </source>
</reference>
<organism evidence="2 3">
    <name type="scientific">Rhodococcus koreensis</name>
    <dbReference type="NCBI Taxonomy" id="99653"/>
    <lineage>
        <taxon>Bacteria</taxon>
        <taxon>Bacillati</taxon>
        <taxon>Actinomycetota</taxon>
        <taxon>Actinomycetes</taxon>
        <taxon>Mycobacteriales</taxon>
        <taxon>Nocardiaceae</taxon>
        <taxon>Rhodococcus</taxon>
    </lineage>
</organism>
<protein>
    <submittedName>
        <fullName evidence="2">Uncharacterized protein</fullName>
    </submittedName>
</protein>
<keyword evidence="3" id="KW-1185">Reference proteome</keyword>
<evidence type="ECO:0000256" key="1">
    <source>
        <dbReference type="SAM" id="MobiDB-lite"/>
    </source>
</evidence>
<proteinExistence type="predicted"/>
<dbReference type="Proteomes" id="UP000183561">
    <property type="component" value="Unassembled WGS sequence"/>
</dbReference>